<dbReference type="PANTHER" id="PTHR47691:SF3">
    <property type="entry name" value="HTH-TYPE TRANSCRIPTIONAL REGULATOR RV0890C-RELATED"/>
    <property type="match status" value="1"/>
</dbReference>
<proteinExistence type="predicted"/>
<feature type="region of interest" description="Disordered" evidence="1">
    <location>
        <begin position="334"/>
        <end position="357"/>
    </location>
</feature>
<accession>A0A239K2L2</accession>
<dbReference type="SUPFAM" id="SSF48452">
    <property type="entry name" value="TPR-like"/>
    <property type="match status" value="1"/>
</dbReference>
<keyword evidence="4" id="KW-1185">Reference proteome</keyword>
<dbReference type="InterPro" id="IPR027417">
    <property type="entry name" value="P-loop_NTPase"/>
</dbReference>
<name>A0A239K2L2_9ACTN</name>
<dbReference type="EMBL" id="FZOF01000014">
    <property type="protein sequence ID" value="SNT12261.1"/>
    <property type="molecule type" value="Genomic_DNA"/>
</dbReference>
<evidence type="ECO:0000259" key="2">
    <source>
        <dbReference type="Pfam" id="PF13401"/>
    </source>
</evidence>
<feature type="region of interest" description="Disordered" evidence="1">
    <location>
        <begin position="1"/>
        <end position="40"/>
    </location>
</feature>
<dbReference type="SUPFAM" id="SSF52540">
    <property type="entry name" value="P-loop containing nucleoside triphosphate hydrolases"/>
    <property type="match status" value="1"/>
</dbReference>
<dbReference type="PANTHER" id="PTHR47691">
    <property type="entry name" value="REGULATOR-RELATED"/>
    <property type="match status" value="1"/>
</dbReference>
<evidence type="ECO:0000256" key="1">
    <source>
        <dbReference type="SAM" id="MobiDB-lite"/>
    </source>
</evidence>
<feature type="compositionally biased region" description="Low complexity" evidence="1">
    <location>
        <begin position="8"/>
        <end position="17"/>
    </location>
</feature>
<dbReference type="Pfam" id="PF13424">
    <property type="entry name" value="TPR_12"/>
    <property type="match status" value="1"/>
</dbReference>
<dbReference type="InterPro" id="IPR011990">
    <property type="entry name" value="TPR-like_helical_dom_sf"/>
</dbReference>
<feature type="domain" description="ORC1/DEAH AAA+ ATPase" evidence="2">
    <location>
        <begin position="68"/>
        <end position="160"/>
    </location>
</feature>
<protein>
    <submittedName>
        <fullName evidence="3">NB-ARC domain-containing protein</fullName>
    </submittedName>
</protein>
<reference evidence="3 4" key="1">
    <citation type="submission" date="2017-06" db="EMBL/GenBank/DDBJ databases">
        <authorList>
            <person name="Kim H.J."/>
            <person name="Triplett B.A."/>
        </authorList>
    </citation>
    <scope>NUCLEOTIDE SEQUENCE [LARGE SCALE GENOMIC DNA]</scope>
    <source>
        <strain evidence="3 4">CGMCC 4.1858</strain>
    </source>
</reference>
<dbReference type="Proteomes" id="UP000198280">
    <property type="component" value="Unassembled WGS sequence"/>
</dbReference>
<dbReference type="InterPro" id="IPR049945">
    <property type="entry name" value="AAA_22"/>
</dbReference>
<evidence type="ECO:0000313" key="3">
    <source>
        <dbReference type="EMBL" id="SNT12261.1"/>
    </source>
</evidence>
<dbReference type="Gene3D" id="1.25.40.10">
    <property type="entry name" value="Tetratricopeptide repeat domain"/>
    <property type="match status" value="1"/>
</dbReference>
<gene>
    <name evidence="3" type="ORF">SAMN05216252_114163</name>
</gene>
<dbReference type="AlphaFoldDB" id="A0A239K2L2"/>
<dbReference type="GO" id="GO:0043531">
    <property type="term" value="F:ADP binding"/>
    <property type="evidence" value="ECO:0007669"/>
    <property type="project" value="InterPro"/>
</dbReference>
<dbReference type="RefSeq" id="WP_245939044.1">
    <property type="nucleotide sequence ID" value="NZ_FZOF01000014.1"/>
</dbReference>
<organism evidence="3 4">
    <name type="scientific">Actinacidiphila glaucinigra</name>
    <dbReference type="NCBI Taxonomy" id="235986"/>
    <lineage>
        <taxon>Bacteria</taxon>
        <taxon>Bacillati</taxon>
        <taxon>Actinomycetota</taxon>
        <taxon>Actinomycetes</taxon>
        <taxon>Kitasatosporales</taxon>
        <taxon>Streptomycetaceae</taxon>
        <taxon>Actinacidiphila</taxon>
    </lineage>
</organism>
<dbReference type="Gene3D" id="3.40.50.300">
    <property type="entry name" value="P-loop containing nucleotide triphosphate hydrolases"/>
    <property type="match status" value="1"/>
</dbReference>
<evidence type="ECO:0000313" key="4">
    <source>
        <dbReference type="Proteomes" id="UP000198280"/>
    </source>
</evidence>
<dbReference type="Pfam" id="PF13401">
    <property type="entry name" value="AAA_22"/>
    <property type="match status" value="1"/>
</dbReference>
<dbReference type="PRINTS" id="PR00364">
    <property type="entry name" value="DISEASERSIST"/>
</dbReference>
<sequence length="775" mass="82004">MADHVLDADASAAASDDGPWGPASQTPAHGTLPPGLPGFFGRRRELEELRADIDRPGLAALRGQTPDGSRVLLVAGRPGSGRTALAVRLAHEVADRYPGGQFYVRLSENDGRPVPPEQSARALLRAMDVEAEPAAEREELLAALRTALNGRKAVVVLDDVVDSRQLLDLMPKGSGNLLVATAEGPLPGVHDVRPCTLGGLDPAACVDLLAEAVGRVRITNDPRAAEGLAQECGGHPAALRLVAAWLAAQPRTSVAEATRRLHAQAAEPAAGPAAAAVAEGGAATRGNGMLRADVGHRTGSGPLPEALRGLAAVDGQARVLRRAGIVADPAAKAAGVPDASGEAKEKGSRTAPSAPRATPAPELLRAFRFVYGALSPAVSRMLRLLALAPSGLTDAQTASALGGCSVEAAQATLADLAACGLLHPEPAAGDLPAQYRVPGWLTPPLRALLESTEKPSEAQLARARMLERTVRLLHACRMCLDGETEPDGLPKSLRFPSRPVAAGWLRVRLPVLLAAARLAVADGELDTLARRLMAALVRALAADPDGGATAPERYRLHHLVLDVAERRGLHREKAAALLNIGDLDVEAARPLDALDRYRAALVASREAYDGDAEGRALEAIAGTYLELDDPQRASDWYGRALALRQARGELVHQARLHSRLGALFTYAGRYGNALREWRAAAAAHRRLRDLPAQARALSEVARVQEYAGHPEDALRTCRDALYWARQAKERRLEGAVLLRMADTLDRLGDPAGARLQRAAARRLLPAEEIPQPEED</sequence>